<accession>A0A7D5ZGA4</accession>
<dbReference type="GO" id="GO:0008757">
    <property type="term" value="F:S-adenosylmethionine-dependent methyltransferase activity"/>
    <property type="evidence" value="ECO:0007669"/>
    <property type="project" value="InterPro"/>
</dbReference>
<dbReference type="GO" id="GO:0032259">
    <property type="term" value="P:methylation"/>
    <property type="evidence" value="ECO:0007669"/>
    <property type="project" value="UniProtKB-KW"/>
</dbReference>
<dbReference type="EMBL" id="CP058952">
    <property type="protein sequence ID" value="QLI80130.1"/>
    <property type="molecule type" value="Genomic_DNA"/>
</dbReference>
<dbReference type="RefSeq" id="WP_180307275.1">
    <property type="nucleotide sequence ID" value="NZ_CP058952.1"/>
</dbReference>
<dbReference type="SUPFAM" id="SSF53335">
    <property type="entry name" value="S-adenosyl-L-methionine-dependent methyltransferases"/>
    <property type="match status" value="1"/>
</dbReference>
<dbReference type="Gene3D" id="3.40.50.150">
    <property type="entry name" value="Vaccinia Virus protein VP39"/>
    <property type="match status" value="1"/>
</dbReference>
<protein>
    <submittedName>
        <fullName evidence="2">Methyltransferase domain-containing protein</fullName>
    </submittedName>
</protein>
<dbReference type="AlphaFoldDB" id="A0A7D5ZGA4"/>
<organism evidence="2 3">
    <name type="scientific">Chitinibacter fontanus</name>
    <dbReference type="NCBI Taxonomy" id="1737446"/>
    <lineage>
        <taxon>Bacteria</taxon>
        <taxon>Pseudomonadati</taxon>
        <taxon>Pseudomonadota</taxon>
        <taxon>Betaproteobacteria</taxon>
        <taxon>Neisseriales</taxon>
        <taxon>Chitinibacteraceae</taxon>
        <taxon>Chitinibacter</taxon>
    </lineage>
</organism>
<gene>
    <name evidence="2" type="ORF">HZU75_00460</name>
</gene>
<dbReference type="Pfam" id="PF08241">
    <property type="entry name" value="Methyltransf_11"/>
    <property type="match status" value="1"/>
</dbReference>
<evidence type="ECO:0000313" key="2">
    <source>
        <dbReference type="EMBL" id="QLI80130.1"/>
    </source>
</evidence>
<keyword evidence="3" id="KW-1185">Reference proteome</keyword>
<proteinExistence type="predicted"/>
<dbReference type="InterPro" id="IPR029063">
    <property type="entry name" value="SAM-dependent_MTases_sf"/>
</dbReference>
<keyword evidence="2" id="KW-0489">Methyltransferase</keyword>
<evidence type="ECO:0000313" key="3">
    <source>
        <dbReference type="Proteomes" id="UP000510822"/>
    </source>
</evidence>
<feature type="domain" description="Methyltransferase type 11" evidence="1">
    <location>
        <begin position="65"/>
        <end position="109"/>
    </location>
</feature>
<reference evidence="2 3" key="1">
    <citation type="journal article" date="2016" name="Int. J. Syst. Evol. Microbiol.">
        <title>Chitinibacter fontanus sp. nov., isolated from a spring.</title>
        <authorList>
            <person name="Sheu S.Y."/>
            <person name="Li Y.S."/>
            <person name="Young C.C."/>
            <person name="Chen W.M."/>
        </authorList>
    </citation>
    <scope>NUCLEOTIDE SEQUENCE [LARGE SCALE GENOMIC DNA]</scope>
    <source>
        <strain evidence="2 3">STM-7</strain>
    </source>
</reference>
<keyword evidence="2" id="KW-0808">Transferase</keyword>
<dbReference type="InterPro" id="IPR013216">
    <property type="entry name" value="Methyltransf_11"/>
</dbReference>
<sequence length="248" mass="28094">MGWNKENLGPETRKAFARRKHEGFFEKFFGSIVLDVGYRGYEEIDVVPVLPDAIGIDLNYPGYDGKVLPFLDESVDTVYTSHTLEHIDDPIAAIRDWFRVLKVGGYLVITVPHQFLYEKKQELPSRWNLDHKRFYTPRSLIGEVESALLVNSYRIVHLVEDDEFYDYTIPPELHAGGAYQIEMVIKKIDQPSWGLVANGDGRVGREEVATAFKEIVQELAGVSILIGDAGSKVDQLKMELSDFVDGVD</sequence>
<name>A0A7D5ZGA4_9NEIS</name>
<dbReference type="Proteomes" id="UP000510822">
    <property type="component" value="Chromosome"/>
</dbReference>
<dbReference type="CDD" id="cd02440">
    <property type="entry name" value="AdoMet_MTases"/>
    <property type="match status" value="1"/>
</dbReference>
<dbReference type="KEGG" id="cfon:HZU75_00460"/>
<evidence type="ECO:0000259" key="1">
    <source>
        <dbReference type="Pfam" id="PF08241"/>
    </source>
</evidence>